<evidence type="ECO:0000256" key="7">
    <source>
        <dbReference type="SAM" id="Phobius"/>
    </source>
</evidence>
<evidence type="ECO:0000256" key="5">
    <source>
        <dbReference type="ARBA" id="ARBA00034125"/>
    </source>
</evidence>
<dbReference type="InterPro" id="IPR024528">
    <property type="entry name" value="ThrE_2"/>
</dbReference>
<accession>A0AAD4CH33</accession>
<feature type="transmembrane region" description="Helical" evidence="7">
    <location>
        <begin position="749"/>
        <end position="772"/>
    </location>
</feature>
<dbReference type="Pfam" id="PF06738">
    <property type="entry name" value="ThrE"/>
    <property type="match status" value="1"/>
</dbReference>
<feature type="compositionally biased region" description="Basic residues" evidence="6">
    <location>
        <begin position="153"/>
        <end position="166"/>
    </location>
</feature>
<dbReference type="AlphaFoldDB" id="A0AAD4CH33"/>
<feature type="compositionally biased region" description="Gly residues" evidence="6">
    <location>
        <begin position="327"/>
        <end position="341"/>
    </location>
</feature>
<feature type="domain" description="Threonine/Serine exporter ThrE" evidence="9">
    <location>
        <begin position="678"/>
        <end position="828"/>
    </location>
</feature>
<evidence type="ECO:0000313" key="10">
    <source>
        <dbReference type="EMBL" id="KAF9886359.1"/>
    </source>
</evidence>
<feature type="transmembrane region" description="Helical" evidence="7">
    <location>
        <begin position="808"/>
        <end position="833"/>
    </location>
</feature>
<feature type="transmembrane region" description="Helical" evidence="7">
    <location>
        <begin position="553"/>
        <end position="573"/>
    </location>
</feature>
<dbReference type="Proteomes" id="UP001194746">
    <property type="component" value="Unassembled WGS sequence"/>
</dbReference>
<feature type="region of interest" description="Disordered" evidence="6">
    <location>
        <begin position="231"/>
        <end position="250"/>
    </location>
</feature>
<evidence type="ECO:0000256" key="1">
    <source>
        <dbReference type="ARBA" id="ARBA00004141"/>
    </source>
</evidence>
<gene>
    <name evidence="10" type="ORF">FE257_011504</name>
</gene>
<name>A0AAD4CH33_ASPNN</name>
<feature type="compositionally biased region" description="Basic residues" evidence="6">
    <location>
        <begin position="308"/>
        <end position="317"/>
    </location>
</feature>
<keyword evidence="11" id="KW-1185">Reference proteome</keyword>
<organism evidence="10 11">
    <name type="scientific">Aspergillus nanangensis</name>
    <dbReference type="NCBI Taxonomy" id="2582783"/>
    <lineage>
        <taxon>Eukaryota</taxon>
        <taxon>Fungi</taxon>
        <taxon>Dikarya</taxon>
        <taxon>Ascomycota</taxon>
        <taxon>Pezizomycotina</taxon>
        <taxon>Eurotiomycetes</taxon>
        <taxon>Eurotiomycetidae</taxon>
        <taxon>Eurotiales</taxon>
        <taxon>Aspergillaceae</taxon>
        <taxon>Aspergillus</taxon>
        <taxon>Aspergillus subgen. Circumdati</taxon>
    </lineage>
</organism>
<dbReference type="InterPro" id="IPR051361">
    <property type="entry name" value="ThrE/Ser_Exporter"/>
</dbReference>
<keyword evidence="4 7" id="KW-0472">Membrane</keyword>
<evidence type="ECO:0000313" key="11">
    <source>
        <dbReference type="Proteomes" id="UP001194746"/>
    </source>
</evidence>
<evidence type="ECO:0000256" key="2">
    <source>
        <dbReference type="ARBA" id="ARBA00022692"/>
    </source>
</evidence>
<dbReference type="GO" id="GO:0022857">
    <property type="term" value="F:transmembrane transporter activity"/>
    <property type="evidence" value="ECO:0007669"/>
    <property type="project" value="InterPro"/>
</dbReference>
<evidence type="ECO:0000256" key="4">
    <source>
        <dbReference type="ARBA" id="ARBA00023136"/>
    </source>
</evidence>
<evidence type="ECO:0000259" key="8">
    <source>
        <dbReference type="Pfam" id="PF06738"/>
    </source>
</evidence>
<feature type="compositionally biased region" description="Low complexity" evidence="6">
    <location>
        <begin position="98"/>
        <end position="111"/>
    </location>
</feature>
<protein>
    <recommendedName>
        <fullName evidence="12">DUF1212 domain membrane protein</fullName>
    </recommendedName>
</protein>
<feature type="region of interest" description="Disordered" evidence="6">
    <location>
        <begin position="284"/>
        <end position="354"/>
    </location>
</feature>
<feature type="region of interest" description="Disordered" evidence="6">
    <location>
        <begin position="1"/>
        <end position="219"/>
    </location>
</feature>
<proteinExistence type="inferred from homology"/>
<dbReference type="EMBL" id="VCAU01000078">
    <property type="protein sequence ID" value="KAF9886359.1"/>
    <property type="molecule type" value="Genomic_DNA"/>
</dbReference>
<feature type="transmembrane region" description="Helical" evidence="7">
    <location>
        <begin position="530"/>
        <end position="547"/>
    </location>
</feature>
<comment type="caution">
    <text evidence="10">The sequence shown here is derived from an EMBL/GenBank/DDBJ whole genome shotgun (WGS) entry which is preliminary data.</text>
</comment>
<dbReference type="InterPro" id="IPR010619">
    <property type="entry name" value="ThrE-like_N"/>
</dbReference>
<evidence type="ECO:0000259" key="9">
    <source>
        <dbReference type="Pfam" id="PF12821"/>
    </source>
</evidence>
<keyword evidence="3 7" id="KW-1133">Transmembrane helix</keyword>
<feature type="compositionally biased region" description="Low complexity" evidence="6">
    <location>
        <begin position="8"/>
        <end position="20"/>
    </location>
</feature>
<feature type="transmembrane region" description="Helical" evidence="7">
    <location>
        <begin position="626"/>
        <end position="650"/>
    </location>
</feature>
<evidence type="ECO:0000256" key="6">
    <source>
        <dbReference type="SAM" id="MobiDB-lite"/>
    </source>
</evidence>
<feature type="transmembrane region" description="Helical" evidence="7">
    <location>
        <begin position="725"/>
        <end position="743"/>
    </location>
</feature>
<comment type="similarity">
    <text evidence="5">Belongs to the ThrE exporter (TC 2.A.79) family.</text>
</comment>
<evidence type="ECO:0000256" key="3">
    <source>
        <dbReference type="ARBA" id="ARBA00022989"/>
    </source>
</evidence>
<feature type="domain" description="Threonine/serine exporter-like N-terminal" evidence="8">
    <location>
        <begin position="397"/>
        <end position="646"/>
    </location>
</feature>
<reference evidence="10" key="1">
    <citation type="journal article" date="2019" name="Beilstein J. Org. Chem.">
        <title>Nanangenines: drimane sesquiterpenoids as the dominant metabolite cohort of a novel Australian fungus, Aspergillus nanangensis.</title>
        <authorList>
            <person name="Lacey H.J."/>
            <person name="Gilchrist C.L.M."/>
            <person name="Crombie A."/>
            <person name="Kalaitzis J.A."/>
            <person name="Vuong D."/>
            <person name="Rutledge P.J."/>
            <person name="Turner P."/>
            <person name="Pitt J.I."/>
            <person name="Lacey E."/>
            <person name="Chooi Y.H."/>
            <person name="Piggott A.M."/>
        </authorList>
    </citation>
    <scope>NUCLEOTIDE SEQUENCE</scope>
    <source>
        <strain evidence="10">MST-FP2251</strain>
    </source>
</reference>
<dbReference type="PANTHER" id="PTHR31082:SF4">
    <property type="entry name" value="PHEROMONE-REGULATED MEMBRANE PROTEIN 10"/>
    <property type="match status" value="1"/>
</dbReference>
<feature type="transmembrane region" description="Helical" evidence="7">
    <location>
        <begin position="585"/>
        <end position="606"/>
    </location>
</feature>
<sequence length="843" mass="90982">MSGDRPLSSASQSSLISYNSVEDAPTQEPLDPESLILGHDRPKVSTDSESPSSRAAAHRVHFGSDLRFEYGTPDTESDGDDAGSTTDRPFTHGSVDITDSPRTQPSPTSSPNEKLTEKDRGAVQQRPEQPEQRRVSTGPSTVPGASFFDRINSLRHRTKIKARKLATKLGRPLGDEDDDLQPTYHPALDDGLVRRPTSDSGNGDRPDEYERPEHDTLTSEAHRLVRDMTHDHCNRRVSHPPPFKPQQAIYPGSEVALDPRIPRDGGGAAGGGVLAQLLKLNAAMDGRRRSSASQSPSESQTPGSATPRKMKWYKKKGANLSTSTLVGGTGRGSGGGGGGGLPPTAASLSGASTPVSNDVLTAASKRRSKQGRGSHNMRLEDEIQVTLQIAQIIARQRYIMQLCKALMLFGAPTHRLEEYMQMTSRVLEVDSQYLYVPGCMIMSFDDPSTRTAEVKLVRVGQGIDLGRLADTHNIYKNVVHDVIGIEEAIQELEDIMAKKPRFNKWIIVLVYGLATAMVGPFAFNARPIDLPIIFFNGCLLGFMQHVLAPRSVLYSNVFEVSATVLTSFIARALGSIKTSVDGSRVNLFCFSAIAQSSIALILPGYTVLCSSLELQSHQIVAGSIRMVYAIIYSLFLGFGLTVGTTIYGLIDADATSATTCPRHGSFRNPYVQRFPFVVAFALCLMIVNQGKWRQTPMMVTIALAGYVTNYFVTRRLGTNSQVAQTVASFAIGVMGNLYSRLWHGHAATAILPGIFVLVPSGLAATGSLIAGVESADQIRSNVSTNSANRSNGDDITAARSNGMASQSLGYGMVQVAIAITVGLFVAALVVYPFGKRRTGLFSF</sequence>
<dbReference type="PANTHER" id="PTHR31082">
    <property type="entry name" value="PHEROMONE-REGULATED MEMBRANE PROTEIN 10"/>
    <property type="match status" value="1"/>
</dbReference>
<dbReference type="GO" id="GO:0016020">
    <property type="term" value="C:membrane"/>
    <property type="evidence" value="ECO:0007669"/>
    <property type="project" value="UniProtKB-SubCell"/>
</dbReference>
<feature type="compositionally biased region" description="Basic and acidic residues" evidence="6">
    <location>
        <begin position="187"/>
        <end position="219"/>
    </location>
</feature>
<keyword evidence="2 7" id="KW-0812">Transmembrane</keyword>
<comment type="subcellular location">
    <subcellularLocation>
        <location evidence="1">Membrane</location>
        <topology evidence="1">Multi-pass membrane protein</topology>
    </subcellularLocation>
</comment>
<reference evidence="10" key="2">
    <citation type="submission" date="2020-02" db="EMBL/GenBank/DDBJ databases">
        <authorList>
            <person name="Gilchrist C.L.M."/>
            <person name="Chooi Y.-H."/>
        </authorList>
    </citation>
    <scope>NUCLEOTIDE SEQUENCE</scope>
    <source>
        <strain evidence="10">MST-FP2251</strain>
    </source>
</reference>
<dbReference type="Pfam" id="PF12821">
    <property type="entry name" value="ThrE_2"/>
    <property type="match status" value="1"/>
</dbReference>
<feature type="transmembrane region" description="Helical" evidence="7">
    <location>
        <begin position="670"/>
        <end position="689"/>
    </location>
</feature>
<evidence type="ECO:0008006" key="12">
    <source>
        <dbReference type="Google" id="ProtNLM"/>
    </source>
</evidence>
<feature type="transmembrane region" description="Helical" evidence="7">
    <location>
        <begin position="505"/>
        <end position="523"/>
    </location>
</feature>